<feature type="compositionally biased region" description="Acidic residues" evidence="2">
    <location>
        <begin position="170"/>
        <end position="181"/>
    </location>
</feature>
<dbReference type="PRINTS" id="PR01573">
    <property type="entry name" value="SUPERTUBBY"/>
</dbReference>
<feature type="compositionally biased region" description="Polar residues" evidence="2">
    <location>
        <begin position="105"/>
        <end position="120"/>
    </location>
</feature>
<dbReference type="Gene3D" id="3.20.90.10">
    <property type="entry name" value="Tubby Protein, Chain A"/>
    <property type="match status" value="1"/>
</dbReference>
<accession>A0A9W7DYB4</accession>
<reference evidence="5" key="1">
    <citation type="journal article" date="2023" name="Commun. Biol.">
        <title>Genome analysis of Parmales, the sister group of diatoms, reveals the evolutionary specialization of diatoms from phago-mixotrophs to photoautotrophs.</title>
        <authorList>
            <person name="Ban H."/>
            <person name="Sato S."/>
            <person name="Yoshikawa S."/>
            <person name="Yamada K."/>
            <person name="Nakamura Y."/>
            <person name="Ichinomiya M."/>
            <person name="Sato N."/>
            <person name="Blanc-Mathieu R."/>
            <person name="Endo H."/>
            <person name="Kuwata A."/>
            <person name="Ogata H."/>
        </authorList>
    </citation>
    <scope>NUCLEOTIDE SEQUENCE [LARGE SCALE GENOMIC DNA]</scope>
    <source>
        <strain evidence="5">NIES 3700</strain>
    </source>
</reference>
<evidence type="ECO:0000259" key="3">
    <source>
        <dbReference type="Pfam" id="PF01167"/>
    </source>
</evidence>
<feature type="compositionally biased region" description="Basic and acidic residues" evidence="2">
    <location>
        <begin position="87"/>
        <end position="97"/>
    </location>
</feature>
<comment type="similarity">
    <text evidence="1">Belongs to the TUB family.</text>
</comment>
<protein>
    <recommendedName>
        <fullName evidence="3">Tubby C-terminal domain-containing protein</fullName>
    </recommendedName>
</protein>
<dbReference type="Pfam" id="PF01167">
    <property type="entry name" value="Tub"/>
    <property type="match status" value="1"/>
</dbReference>
<feature type="compositionally biased region" description="Basic and acidic residues" evidence="2">
    <location>
        <begin position="192"/>
        <end position="223"/>
    </location>
</feature>
<dbReference type="SUPFAM" id="SSF54518">
    <property type="entry name" value="Tubby C-terminal domain-like"/>
    <property type="match status" value="1"/>
</dbReference>
<feature type="domain" description="Tubby C-terminal" evidence="3">
    <location>
        <begin position="479"/>
        <end position="721"/>
    </location>
</feature>
<feature type="compositionally biased region" description="Basic and acidic residues" evidence="2">
    <location>
        <begin position="236"/>
        <end position="253"/>
    </location>
</feature>
<proteinExistence type="inferred from homology"/>
<feature type="compositionally biased region" description="Basic and acidic residues" evidence="2">
    <location>
        <begin position="456"/>
        <end position="465"/>
    </location>
</feature>
<feature type="compositionally biased region" description="Basic and acidic residues" evidence="2">
    <location>
        <begin position="403"/>
        <end position="431"/>
    </location>
</feature>
<feature type="region of interest" description="Disordered" evidence="2">
    <location>
        <begin position="1"/>
        <end position="465"/>
    </location>
</feature>
<evidence type="ECO:0000256" key="2">
    <source>
        <dbReference type="SAM" id="MobiDB-lite"/>
    </source>
</evidence>
<sequence>MFMNDDDLDVDDLVAELDNLEEKPVQQESTLPESSRKKKKKKKMGAPGMAPPGMRPPGMSPGDESKETDSSMLSSRDYGGDVLGAAESKRGDDHDEAYSSGGGVIQNSAASRARVLQQQREMAMKRRSNQMQSGMMMRSDGPRASNLMSGMDSQNTPAMRQFSAPKKAVDEEEDSEDEEWSDPNSAKGKKTVKSDFMEQTGKRREGYERQEGEWANEKGGIDLREEEADSKRRLRQEREREQRRREDEEREGARGGGRGGGGRNGNANNFRGYPEDERYEADRRRDYERGGYDDRRGGGRGDERGGYDDRRGGYDDRRGGGRGDDRYREGDRYRGGRDERYRDDDRYRRDDDRYRREDDRYRRDDRDRDRRGGEGGGRGEERRREGGSARNARRQQAPPAAAQREEPPREQRPSGGRKERPASGEKEDMEKMANQARTESFKENPPASHTAPAKRPNPDEKPFSMDELNLDKNIKSFLMSPVPKRAGVIQCYIKRNKSGTQKLYPTYSIFLKEGDRFLMTSKRRPNNKTSNYLISMEMNDHNRNSTNYLGKVRANFVGTEFQIYDSGINYKDAGGGQEEIRQELGCVLYASNVLGSRGPRKMQVCINKVDESKGMVQWQPRQKDAEMLTLFKNKDEFGMKNLVSLINKPPRWNDQVGAYVLNFNGRVTMASVKNFQLVDQFDHDTIILQFGRVAKDEFTCDFQWPITPFQAFAITLSSFDSKIACD</sequence>
<dbReference type="OrthoDB" id="8775810at2759"/>
<dbReference type="PANTHER" id="PTHR16517">
    <property type="entry name" value="TUBBY-RELATED"/>
    <property type="match status" value="1"/>
</dbReference>
<feature type="compositionally biased region" description="Polar residues" evidence="2">
    <location>
        <begin position="146"/>
        <end position="158"/>
    </location>
</feature>
<dbReference type="Proteomes" id="UP001165122">
    <property type="component" value="Unassembled WGS sequence"/>
</dbReference>
<keyword evidence="5" id="KW-1185">Reference proteome</keyword>
<feature type="compositionally biased region" description="Pro residues" evidence="2">
    <location>
        <begin position="49"/>
        <end position="59"/>
    </location>
</feature>
<feature type="compositionally biased region" description="Basic and acidic residues" evidence="2">
    <location>
        <begin position="273"/>
        <end position="387"/>
    </location>
</feature>
<feature type="compositionally biased region" description="Acidic residues" evidence="2">
    <location>
        <begin position="1"/>
        <end position="19"/>
    </location>
</feature>
<gene>
    <name evidence="4" type="ORF">TrLO_g1559</name>
</gene>
<dbReference type="InterPro" id="IPR025659">
    <property type="entry name" value="Tubby-like_C"/>
</dbReference>
<evidence type="ECO:0000256" key="1">
    <source>
        <dbReference type="ARBA" id="ARBA00007129"/>
    </source>
</evidence>
<dbReference type="PANTHER" id="PTHR16517:SF7">
    <property type="entry name" value="PROTEIN KING TUBBY"/>
    <property type="match status" value="1"/>
</dbReference>
<evidence type="ECO:0000313" key="4">
    <source>
        <dbReference type="EMBL" id="GMH59283.1"/>
    </source>
</evidence>
<evidence type="ECO:0000313" key="5">
    <source>
        <dbReference type="Proteomes" id="UP001165122"/>
    </source>
</evidence>
<dbReference type="InterPro" id="IPR000007">
    <property type="entry name" value="Tubby_C"/>
</dbReference>
<dbReference type="AlphaFoldDB" id="A0A9W7DYB4"/>
<feature type="compositionally biased region" description="Gly residues" evidence="2">
    <location>
        <begin position="254"/>
        <end position="264"/>
    </location>
</feature>
<comment type="caution">
    <text evidence="4">The sequence shown here is derived from an EMBL/GenBank/DDBJ whole genome shotgun (WGS) entry which is preliminary data.</text>
</comment>
<dbReference type="EMBL" id="BRXW01000488">
    <property type="protein sequence ID" value="GMH59283.1"/>
    <property type="molecule type" value="Genomic_DNA"/>
</dbReference>
<organism evidence="4 5">
    <name type="scientific">Triparma laevis f. longispina</name>
    <dbReference type="NCBI Taxonomy" id="1714387"/>
    <lineage>
        <taxon>Eukaryota</taxon>
        <taxon>Sar</taxon>
        <taxon>Stramenopiles</taxon>
        <taxon>Ochrophyta</taxon>
        <taxon>Bolidophyceae</taxon>
        <taxon>Parmales</taxon>
        <taxon>Triparmaceae</taxon>
        <taxon>Triparma</taxon>
    </lineage>
</organism>
<name>A0A9W7DYB4_9STRA</name>